<dbReference type="InterPro" id="IPR005532">
    <property type="entry name" value="SUMF_dom"/>
</dbReference>
<evidence type="ECO:0000313" key="3">
    <source>
        <dbReference type="EMBL" id="OWR02065.1"/>
    </source>
</evidence>
<keyword evidence="4" id="KW-1185">Reference proteome</keyword>
<dbReference type="PROSITE" id="PS51257">
    <property type="entry name" value="PROKAR_LIPOPROTEIN"/>
    <property type="match status" value="1"/>
</dbReference>
<dbReference type="InterPro" id="IPR051043">
    <property type="entry name" value="Sulfatase_Mod_Factor_Kinase"/>
</dbReference>
<dbReference type="Gene3D" id="3.90.1580.10">
    <property type="entry name" value="paralog of FGE (formylglycine-generating enzyme)"/>
    <property type="match status" value="1"/>
</dbReference>
<dbReference type="AlphaFoldDB" id="A0A254N1D8"/>
<protein>
    <submittedName>
        <fullName evidence="3">Sulfatase-modifying factor protein</fullName>
    </submittedName>
</protein>
<sequence length="738" mass="82652">MRPRHLLRHAAALACAASTACAFAAPADTARSPMKITVQGTQIAGPDQDDRGEPDWLARMNNWRRDPAGTHAAWLQAMQAWREAERRRIGFDDAQYRRPELQWTQRSFVQPQVMVEDRLLYDPVKRVYTVSRLLDDLRQRYGGIDSVLLWPVYPNSGVDHRNQWDLLRDMPGGVAGVKAMVQDFQRQGVRVFFPTMPWDVGTRDEGLSQAEATVALLAAIGADGVNGDTMPGLPIDFLRAAEARGLALALEPELPLQDDAMLAFNTLSWGYWATPFVPMVSKWKWLEPRHMVHVCDRWATDRSDLLQAAFFNGAGIQSWENVWGWWNGITPRDAAALKRIAGVYRGWPALLSSAGWEPHVPTGQYGVYASRFPGEAETLWTVVNRNDFAVAELPLRVAHVAGARYLDAWNGRELQAEVGADGLARVTLSLEPRGYAALVQVRTPAAFDAAAPVLKAQRAMAAKPLAAYSREWKALPQRLVPQAATPRVKVPPPGMVTVPATQAFDFRVSGLQIEGENRPGLDVQYPWESVARREHVHRMAVPAFHIDRHPVTNQDFARFLQASGYRPADAHNFLTHWSSGQPAPADLRRPVTWVGLEDARAYCRWAGKRLPHEWEWQYAAQGLDGRRYPWGNDWREGHTPAAHTARSLPVLAEVGQYPQAASPFGVQELVGHLWQWTDEFEDDRTRAAIVRGGSPYQPQGASWYFPNTQRLDQHGKLLLMAPSKDRSGLIGFRCVADT</sequence>
<dbReference type="PANTHER" id="PTHR23150:SF19">
    <property type="entry name" value="FORMYLGLYCINE-GENERATING ENZYME"/>
    <property type="match status" value="1"/>
</dbReference>
<dbReference type="RefSeq" id="WP_088485453.1">
    <property type="nucleotide sequence ID" value="NZ_NISI01000011.1"/>
</dbReference>
<dbReference type="EMBL" id="NISI01000011">
    <property type="protein sequence ID" value="OWR02065.1"/>
    <property type="molecule type" value="Genomic_DNA"/>
</dbReference>
<dbReference type="PANTHER" id="PTHR23150">
    <property type="entry name" value="SULFATASE MODIFYING FACTOR 1, 2"/>
    <property type="match status" value="1"/>
</dbReference>
<evidence type="ECO:0000313" key="4">
    <source>
        <dbReference type="Proteomes" id="UP000197446"/>
    </source>
</evidence>
<feature type="signal peptide" evidence="1">
    <location>
        <begin position="1"/>
        <end position="24"/>
    </location>
</feature>
<keyword evidence="1" id="KW-0732">Signal</keyword>
<proteinExistence type="predicted"/>
<feature type="chain" id="PRO_5012897189" evidence="1">
    <location>
        <begin position="25"/>
        <end position="738"/>
    </location>
</feature>
<name>A0A254N1D8_9BURK</name>
<reference evidence="3 4" key="1">
    <citation type="journal article" date="2007" name="Int. J. Syst. Evol. Microbiol.">
        <title>Description of Pelomonas aquatica sp. nov. and Pelomonas puraquae sp. nov., isolated from industrial and haemodialysis water.</title>
        <authorList>
            <person name="Gomila M."/>
            <person name="Bowien B."/>
            <person name="Falsen E."/>
            <person name="Moore E.R."/>
            <person name="Lalucat J."/>
        </authorList>
    </citation>
    <scope>NUCLEOTIDE SEQUENCE [LARGE SCALE GENOMIC DNA]</scope>
    <source>
        <strain evidence="3 4">CCUG 52769</strain>
    </source>
</reference>
<dbReference type="InterPro" id="IPR016187">
    <property type="entry name" value="CTDL_fold"/>
</dbReference>
<dbReference type="InterPro" id="IPR036237">
    <property type="entry name" value="Xyl_isomerase-like_sf"/>
</dbReference>
<dbReference type="OrthoDB" id="9768004at2"/>
<dbReference type="InterPro" id="IPR042095">
    <property type="entry name" value="SUMF_sf"/>
</dbReference>
<evidence type="ECO:0000259" key="2">
    <source>
        <dbReference type="Pfam" id="PF03781"/>
    </source>
</evidence>
<feature type="domain" description="Sulfatase-modifying factor enzyme-like" evidence="2">
    <location>
        <begin position="532"/>
        <end position="735"/>
    </location>
</feature>
<organism evidence="3 4">
    <name type="scientific">Roseateles puraquae</name>
    <dbReference type="NCBI Taxonomy" id="431059"/>
    <lineage>
        <taxon>Bacteria</taxon>
        <taxon>Pseudomonadati</taxon>
        <taxon>Pseudomonadota</taxon>
        <taxon>Betaproteobacteria</taxon>
        <taxon>Burkholderiales</taxon>
        <taxon>Sphaerotilaceae</taxon>
        <taxon>Roseateles</taxon>
    </lineage>
</organism>
<accession>A0A254N1D8</accession>
<dbReference type="SUPFAM" id="SSF56436">
    <property type="entry name" value="C-type lectin-like"/>
    <property type="match status" value="1"/>
</dbReference>
<dbReference type="SUPFAM" id="SSF51658">
    <property type="entry name" value="Xylose isomerase-like"/>
    <property type="match status" value="1"/>
</dbReference>
<gene>
    <name evidence="3" type="ORF">CDO81_21640</name>
</gene>
<evidence type="ECO:0000256" key="1">
    <source>
        <dbReference type="SAM" id="SignalP"/>
    </source>
</evidence>
<dbReference type="Pfam" id="PF03781">
    <property type="entry name" value="FGE-sulfatase"/>
    <property type="match status" value="1"/>
</dbReference>
<comment type="caution">
    <text evidence="3">The sequence shown here is derived from an EMBL/GenBank/DDBJ whole genome shotgun (WGS) entry which is preliminary data.</text>
</comment>
<dbReference type="GO" id="GO:0120147">
    <property type="term" value="F:formylglycine-generating oxidase activity"/>
    <property type="evidence" value="ECO:0007669"/>
    <property type="project" value="TreeGrafter"/>
</dbReference>
<dbReference type="Proteomes" id="UP000197446">
    <property type="component" value="Unassembled WGS sequence"/>
</dbReference>